<evidence type="ECO:0000313" key="8">
    <source>
        <dbReference type="EMBL" id="BDU50889.1"/>
    </source>
</evidence>
<protein>
    <recommendedName>
        <fullName evidence="6">Acetate kinase</fullName>
        <ecNumber evidence="6">2.7.2.1</ecNumber>
    </recommendedName>
    <alternativeName>
        <fullName evidence="6">Acetokinase</fullName>
    </alternativeName>
</protein>
<dbReference type="EMBL" id="AP027059">
    <property type="protein sequence ID" value="BDU50889.1"/>
    <property type="molecule type" value="Genomic_DNA"/>
</dbReference>
<feature type="site" description="Transition state stabilizer" evidence="6">
    <location>
        <position position="241"/>
    </location>
</feature>
<dbReference type="GO" id="GO:0005524">
    <property type="term" value="F:ATP binding"/>
    <property type="evidence" value="ECO:0007669"/>
    <property type="project" value="UniProtKB-KW"/>
</dbReference>
<feature type="binding site" evidence="6">
    <location>
        <position position="91"/>
    </location>
    <ligand>
        <name>substrate</name>
    </ligand>
</feature>
<dbReference type="SUPFAM" id="SSF53067">
    <property type="entry name" value="Actin-like ATPase domain"/>
    <property type="match status" value="2"/>
</dbReference>
<name>A0AAU9DUD1_9FUSO</name>
<comment type="pathway">
    <text evidence="6">Metabolic intermediate biosynthesis; acetyl-CoA biosynthesis; acetyl-CoA from acetate: step 1/2.</text>
</comment>
<keyword evidence="6" id="KW-0479">Metal-binding</keyword>
<gene>
    <name evidence="6 8" type="primary">ackA</name>
    <name evidence="8" type="ORF">HLVA_14580</name>
</gene>
<dbReference type="GO" id="GO:0006085">
    <property type="term" value="P:acetyl-CoA biosynthetic process"/>
    <property type="evidence" value="ECO:0007669"/>
    <property type="project" value="UniProtKB-UniRule"/>
</dbReference>
<dbReference type="EC" id="2.7.2.1" evidence="6"/>
<dbReference type="KEGG" id="haby:HLVA_14580"/>
<dbReference type="RefSeq" id="WP_307903738.1">
    <property type="nucleotide sequence ID" value="NZ_AP027059.1"/>
</dbReference>
<dbReference type="AlphaFoldDB" id="A0AAU9DUD1"/>
<dbReference type="Proteomes" id="UP001321582">
    <property type="component" value="Chromosome"/>
</dbReference>
<dbReference type="GO" id="GO:0006083">
    <property type="term" value="P:acetate metabolic process"/>
    <property type="evidence" value="ECO:0007669"/>
    <property type="project" value="TreeGrafter"/>
</dbReference>
<feature type="site" description="Transition state stabilizer" evidence="6">
    <location>
        <position position="180"/>
    </location>
</feature>
<feature type="binding site" evidence="6">
    <location>
        <position position="14"/>
    </location>
    <ligand>
        <name>ATP</name>
        <dbReference type="ChEBI" id="CHEBI:30616"/>
    </ligand>
</feature>
<evidence type="ECO:0000256" key="4">
    <source>
        <dbReference type="ARBA" id="ARBA00022777"/>
    </source>
</evidence>
<feature type="active site" description="Proton donor/acceptor" evidence="6">
    <location>
        <position position="148"/>
    </location>
</feature>
<keyword evidence="9" id="KW-1185">Reference proteome</keyword>
<dbReference type="GO" id="GO:0000287">
    <property type="term" value="F:magnesium ion binding"/>
    <property type="evidence" value="ECO:0007669"/>
    <property type="project" value="UniProtKB-UniRule"/>
</dbReference>
<feature type="binding site" evidence="6">
    <location>
        <position position="384"/>
    </location>
    <ligand>
        <name>Mg(2+)</name>
        <dbReference type="ChEBI" id="CHEBI:18420"/>
    </ligand>
</feature>
<keyword evidence="2 6" id="KW-0808">Transferase</keyword>
<proteinExistence type="inferred from homology"/>
<evidence type="ECO:0000256" key="6">
    <source>
        <dbReference type="HAMAP-Rule" id="MF_00020"/>
    </source>
</evidence>
<comment type="subunit">
    <text evidence="6">Homodimer.</text>
</comment>
<keyword evidence="6" id="KW-0460">Magnesium</keyword>
<dbReference type="GO" id="GO:0008776">
    <property type="term" value="F:acetate kinase activity"/>
    <property type="evidence" value="ECO:0007669"/>
    <property type="project" value="UniProtKB-UniRule"/>
</dbReference>
<dbReference type="GO" id="GO:0005737">
    <property type="term" value="C:cytoplasm"/>
    <property type="evidence" value="ECO:0007669"/>
    <property type="project" value="UniProtKB-SubCell"/>
</dbReference>
<dbReference type="PANTHER" id="PTHR21060:SF15">
    <property type="entry name" value="ACETATE KINASE-RELATED"/>
    <property type="match status" value="1"/>
</dbReference>
<dbReference type="Gene3D" id="3.30.420.40">
    <property type="match status" value="2"/>
</dbReference>
<feature type="binding site" evidence="6">
    <location>
        <begin position="208"/>
        <end position="212"/>
    </location>
    <ligand>
        <name>ATP</name>
        <dbReference type="ChEBI" id="CHEBI:30616"/>
    </ligand>
</feature>
<evidence type="ECO:0000313" key="9">
    <source>
        <dbReference type="Proteomes" id="UP001321582"/>
    </source>
</evidence>
<dbReference type="InterPro" id="IPR004372">
    <property type="entry name" value="Ac/propionate_kinase"/>
</dbReference>
<dbReference type="Pfam" id="PF00871">
    <property type="entry name" value="Acetate_kinase"/>
    <property type="match status" value="1"/>
</dbReference>
<keyword evidence="5 6" id="KW-0067">ATP-binding</keyword>
<feature type="binding site" evidence="6">
    <location>
        <position position="7"/>
    </location>
    <ligand>
        <name>Mg(2+)</name>
        <dbReference type="ChEBI" id="CHEBI:18420"/>
    </ligand>
</feature>
<dbReference type="PRINTS" id="PR00471">
    <property type="entry name" value="ACETATEKNASE"/>
</dbReference>
<comment type="cofactor">
    <cofactor evidence="6">
        <name>Mg(2+)</name>
        <dbReference type="ChEBI" id="CHEBI:18420"/>
    </cofactor>
    <cofactor evidence="6">
        <name>Mn(2+)</name>
        <dbReference type="ChEBI" id="CHEBI:29035"/>
    </cofactor>
    <text evidence="6">Mg(2+). Can also accept Mn(2+).</text>
</comment>
<dbReference type="InterPro" id="IPR043129">
    <property type="entry name" value="ATPase_NBD"/>
</dbReference>
<dbReference type="PIRSF" id="PIRSF000722">
    <property type="entry name" value="Acetate_prop_kin"/>
    <property type="match status" value="1"/>
</dbReference>
<dbReference type="HAMAP" id="MF_00020">
    <property type="entry name" value="Acetate_kinase"/>
    <property type="match status" value="1"/>
</dbReference>
<dbReference type="PANTHER" id="PTHR21060">
    <property type="entry name" value="ACETATE KINASE"/>
    <property type="match status" value="1"/>
</dbReference>
<evidence type="ECO:0000256" key="1">
    <source>
        <dbReference type="ARBA" id="ARBA00008748"/>
    </source>
</evidence>
<feature type="binding site" evidence="6">
    <location>
        <begin position="283"/>
        <end position="285"/>
    </location>
    <ligand>
        <name>ATP</name>
        <dbReference type="ChEBI" id="CHEBI:30616"/>
    </ligand>
</feature>
<evidence type="ECO:0000256" key="7">
    <source>
        <dbReference type="RuleBase" id="RU003835"/>
    </source>
</evidence>
<comment type="function">
    <text evidence="6">Catalyzes the formation of acetyl phosphate from acetate and ATP. Can also catalyze the reverse reaction.</text>
</comment>
<comment type="catalytic activity">
    <reaction evidence="6">
        <text>acetate + ATP = acetyl phosphate + ADP</text>
        <dbReference type="Rhea" id="RHEA:11352"/>
        <dbReference type="ChEBI" id="CHEBI:22191"/>
        <dbReference type="ChEBI" id="CHEBI:30089"/>
        <dbReference type="ChEBI" id="CHEBI:30616"/>
        <dbReference type="ChEBI" id="CHEBI:456216"/>
        <dbReference type="EC" id="2.7.2.1"/>
    </reaction>
</comment>
<keyword evidence="4 6" id="KW-0418">Kinase</keyword>
<reference evidence="8 9" key="1">
    <citation type="submission" date="2022-11" db="EMBL/GenBank/DDBJ databases">
        <title>Haliovirga abyssi gen. nov., sp. nov., a mesophilic fermentative bacterium isolated from the Iheya North hydrothermal field and the proposal of Haliovirgaceae fam. nov.</title>
        <authorList>
            <person name="Miyazaki U."/>
            <person name="Tame A."/>
            <person name="Miyazaki J."/>
            <person name="Takai K."/>
            <person name="Sawayama S."/>
            <person name="Kitajima M."/>
            <person name="Okamoto A."/>
            <person name="Nakagawa S."/>
        </authorList>
    </citation>
    <scope>NUCLEOTIDE SEQUENCE [LARGE SCALE GENOMIC DNA]</scope>
    <source>
        <strain evidence="8 9">IC12</strain>
    </source>
</reference>
<keyword evidence="6" id="KW-0963">Cytoplasm</keyword>
<comment type="similarity">
    <text evidence="1 6 7">Belongs to the acetokinase family.</text>
</comment>
<evidence type="ECO:0000256" key="3">
    <source>
        <dbReference type="ARBA" id="ARBA00022741"/>
    </source>
</evidence>
<evidence type="ECO:0000256" key="2">
    <source>
        <dbReference type="ARBA" id="ARBA00022679"/>
    </source>
</evidence>
<dbReference type="PROSITE" id="PS01076">
    <property type="entry name" value="ACETATE_KINASE_2"/>
    <property type="match status" value="1"/>
</dbReference>
<dbReference type="InterPro" id="IPR000890">
    <property type="entry name" value="Aliphatic_acid_kin_short-chain"/>
</dbReference>
<comment type="subcellular location">
    <subcellularLocation>
        <location evidence="6">Cytoplasm</location>
    </subcellularLocation>
</comment>
<feature type="binding site" evidence="6">
    <location>
        <begin position="331"/>
        <end position="335"/>
    </location>
    <ligand>
        <name>ATP</name>
        <dbReference type="ChEBI" id="CHEBI:30616"/>
    </ligand>
</feature>
<accession>A0AAU9DUD1</accession>
<dbReference type="NCBIfam" id="TIGR00016">
    <property type="entry name" value="ackA"/>
    <property type="match status" value="1"/>
</dbReference>
<keyword evidence="3 6" id="KW-0547">Nucleotide-binding</keyword>
<sequence length="401" mass="43985">MNVLVLNSGSSSLKYQLFNMKTEDVLAKGLVERIGLDKSVITHKPTGKAKKELTQDLNNHKEALKIVLNLLVDKEAGVISSMDEINAVGHRVVHGAEEFSESALVTDEVYKAIEKCEVLAPLHNPANKMGISACSEIMPNTPQVAVFDTAFHQTMDATSYLYAIPYKYYEKYGVRRYGFHGTSHKYVFYKTAEFLGKKPEDLKVITCHIGNGASITAIDGGKVVDTSMGFTPLEGLVMGTRCGDLDPAILPFLMNNEDLTAKEMDKVLNKESGLVGLSGISSDMRDILKAAAEGDEKANNALNVYTYRVLKYIGAYTAALNGVDAVVFTAGIGENSVPVRKKIVEKLGWLGVQLDEEANKVMGEEKIISTTDSKVKVLVMPTDEEYMIAKDTYEIVKKHNI</sequence>
<dbReference type="CDD" id="cd24010">
    <property type="entry name" value="ASKHA_NBD_AcK_PK"/>
    <property type="match status" value="1"/>
</dbReference>
<organism evidence="8 9">
    <name type="scientific">Haliovirga abyssi</name>
    <dbReference type="NCBI Taxonomy" id="2996794"/>
    <lineage>
        <taxon>Bacteria</taxon>
        <taxon>Fusobacteriati</taxon>
        <taxon>Fusobacteriota</taxon>
        <taxon>Fusobacteriia</taxon>
        <taxon>Fusobacteriales</taxon>
        <taxon>Haliovirgaceae</taxon>
        <taxon>Haliovirga</taxon>
    </lineage>
</organism>
<dbReference type="PROSITE" id="PS01075">
    <property type="entry name" value="ACETATE_KINASE_1"/>
    <property type="match status" value="1"/>
</dbReference>
<evidence type="ECO:0000256" key="5">
    <source>
        <dbReference type="ARBA" id="ARBA00022840"/>
    </source>
</evidence>
<dbReference type="InterPro" id="IPR023865">
    <property type="entry name" value="Aliphatic_acid_kinase_CS"/>
</dbReference>